<evidence type="ECO:0000313" key="6">
    <source>
        <dbReference type="EMBL" id="ASG22278.1"/>
    </source>
</evidence>
<evidence type="ECO:0000313" key="3">
    <source>
        <dbReference type="EMBL" id="ASG20218.1"/>
    </source>
</evidence>
<keyword evidence="8" id="KW-1185">Reference proteome</keyword>
<organism evidence="2 8">
    <name type="scientific">Nitrospirillum viridazoti CBAmc</name>
    <dbReference type="NCBI Taxonomy" id="1441467"/>
    <lineage>
        <taxon>Bacteria</taxon>
        <taxon>Pseudomonadati</taxon>
        <taxon>Pseudomonadota</taxon>
        <taxon>Alphaproteobacteria</taxon>
        <taxon>Rhodospirillales</taxon>
        <taxon>Azospirillaceae</taxon>
        <taxon>Nitrospirillum</taxon>
        <taxon>Nitrospirillum viridazoti</taxon>
    </lineage>
</organism>
<evidence type="ECO:0000313" key="8">
    <source>
        <dbReference type="Proteomes" id="UP000197153"/>
    </source>
</evidence>
<dbReference type="EMBL" id="CP022110">
    <property type="protein sequence ID" value="ASG20218.1"/>
    <property type="molecule type" value="Genomic_DNA"/>
</dbReference>
<dbReference type="KEGG" id="nao:Y958_29315"/>
<dbReference type="GO" id="GO:0004803">
    <property type="term" value="F:transposase activity"/>
    <property type="evidence" value="ECO:0007669"/>
    <property type="project" value="InterPro"/>
</dbReference>
<dbReference type="AlphaFoldDB" id="A0A248JLX8"/>
<reference evidence="2 8" key="1">
    <citation type="submission" date="2017-06" db="EMBL/GenBank/DDBJ databases">
        <title>Complete genome sequence of Nitrospirillum amazonense strain CBAmC, an endophytic nitrogen-fixing and plant growth-promoting bacterium, isolated from sugarcane.</title>
        <authorList>
            <person name="Schwab S."/>
            <person name="dos Santos Teixeira K.R."/>
            <person name="Simoes Araujo J.L."/>
            <person name="Soares Vidal M."/>
            <person name="Borges de Freitas H.R."/>
            <person name="Rivello Crivelaro A.L."/>
            <person name="Bueno de Camargo Nunes A."/>
            <person name="dos Santos C.M."/>
            <person name="Palmeira da Silva Rosa D."/>
            <person name="da Silva Padilha D."/>
            <person name="da Silva E."/>
            <person name="Araujo Terra L."/>
            <person name="Soares Mendes V."/>
            <person name="Farinelli L."/>
            <person name="Magalhaes Cruz L."/>
            <person name="Baldani J.I."/>
        </authorList>
    </citation>
    <scope>NUCLEOTIDE SEQUENCE [LARGE SCALE GENOMIC DNA]</scope>
    <source>
        <strain evidence="2 8">CBAmC</strain>
    </source>
</reference>
<gene>
    <name evidence="2" type="ORF">Y958_00925</name>
    <name evidence="3" type="ORF">Y958_04835</name>
    <name evidence="4" type="ORF">Y958_05275</name>
    <name evidence="5" type="ORF">Y958_14500</name>
    <name evidence="6" type="ORF">Y958_15055</name>
    <name evidence="7" type="ORF">Y958_29315</name>
</gene>
<dbReference type="RefSeq" id="WP_088870543.1">
    <property type="nucleotide sequence ID" value="NZ_CP022110.1"/>
</dbReference>
<dbReference type="InterPro" id="IPR036388">
    <property type="entry name" value="WH-like_DNA-bd_sf"/>
</dbReference>
<dbReference type="KEGG" id="nao:Y958_15055"/>
<dbReference type="Pfam" id="PF01527">
    <property type="entry name" value="HTH_Tnp_1"/>
    <property type="match status" value="1"/>
</dbReference>
<evidence type="ECO:0000313" key="2">
    <source>
        <dbReference type="EMBL" id="ASG19546.1"/>
    </source>
</evidence>
<dbReference type="PANTHER" id="PTHR37936">
    <property type="entry name" value="TRANSPOSASE INSC FOR INSERTION ELEMENT IS2A-RELATED"/>
    <property type="match status" value="1"/>
</dbReference>
<sequence>MDDVTVIGKEALRSAHTSASELHGEVLSGPERRRRWSTEEKLRVLAQSVAPGSSPSLTCRMHGISTGQLSTWRKQFRSGELTGFVPVSVVADAALPAPAVVPEVAEQTPVAVGVVEVELPTGVRLRITGDVGEAALRRVLAALS</sequence>
<dbReference type="KEGG" id="nao:Y958_05275"/>
<dbReference type="EMBL" id="CP022110">
    <property type="protein sequence ID" value="ASG19546.1"/>
    <property type="molecule type" value="Genomic_DNA"/>
</dbReference>
<dbReference type="GO" id="GO:0043565">
    <property type="term" value="F:sequence-specific DNA binding"/>
    <property type="evidence" value="ECO:0007669"/>
    <property type="project" value="InterPro"/>
</dbReference>
<dbReference type="Gene3D" id="1.10.10.10">
    <property type="entry name" value="Winged helix-like DNA-binding domain superfamily/Winged helix DNA-binding domain"/>
    <property type="match status" value="1"/>
</dbReference>
<comment type="similarity">
    <text evidence="1">Belongs to the transposase 8 family.</text>
</comment>
<dbReference type="GO" id="GO:0006313">
    <property type="term" value="P:DNA transposition"/>
    <property type="evidence" value="ECO:0007669"/>
    <property type="project" value="InterPro"/>
</dbReference>
<dbReference type="KEGG" id="nao:Y958_04835"/>
<dbReference type="EMBL" id="CP022111">
    <property type="protein sequence ID" value="ASG22278.1"/>
    <property type="molecule type" value="Genomic_DNA"/>
</dbReference>
<dbReference type="EMBL" id="CP022111">
    <property type="protein sequence ID" value="ASG22177.1"/>
    <property type="molecule type" value="Genomic_DNA"/>
</dbReference>
<evidence type="ECO:0000313" key="5">
    <source>
        <dbReference type="EMBL" id="ASG22177.1"/>
    </source>
</evidence>
<proteinExistence type="inferred from homology"/>
<name>A0A248JLX8_9PROT</name>
<dbReference type="EMBL" id="CP022110">
    <property type="protein sequence ID" value="ASG20293.1"/>
    <property type="molecule type" value="Genomic_DNA"/>
</dbReference>
<dbReference type="KEGG" id="nao:Y958_00925"/>
<accession>A0A248JLX8</accession>
<dbReference type="PANTHER" id="PTHR37936:SF3">
    <property type="entry name" value="TRANSPOSASE INSC FOR INSERTION ELEMENT IS2A-RELATED"/>
    <property type="match status" value="1"/>
</dbReference>
<dbReference type="KEGG" id="nao:Y958_14500"/>
<evidence type="ECO:0000313" key="7">
    <source>
        <dbReference type="EMBL" id="ASG25074.1"/>
    </source>
</evidence>
<dbReference type="InterPro" id="IPR002514">
    <property type="entry name" value="Transposase_8"/>
</dbReference>
<dbReference type="EMBL" id="CP022113">
    <property type="protein sequence ID" value="ASG25074.1"/>
    <property type="molecule type" value="Genomic_DNA"/>
</dbReference>
<dbReference type="Proteomes" id="UP000197153">
    <property type="component" value="Chromosome 4"/>
</dbReference>
<evidence type="ECO:0000256" key="1">
    <source>
        <dbReference type="ARBA" id="ARBA00009964"/>
    </source>
</evidence>
<evidence type="ECO:0000313" key="4">
    <source>
        <dbReference type="EMBL" id="ASG20293.1"/>
    </source>
</evidence>
<dbReference type="Proteomes" id="UP000197153">
    <property type="component" value="Chromosome 2"/>
</dbReference>
<dbReference type="InterPro" id="IPR010921">
    <property type="entry name" value="Trp_repressor/repl_initiator"/>
</dbReference>
<dbReference type="SUPFAM" id="SSF48295">
    <property type="entry name" value="TrpR-like"/>
    <property type="match status" value="1"/>
</dbReference>
<protein>
    <submittedName>
        <fullName evidence="2">Transposase</fullName>
    </submittedName>
</protein>
<dbReference type="Proteomes" id="UP000197153">
    <property type="component" value="Chromosome 1"/>
</dbReference>
<dbReference type="NCBIfam" id="NF047595">
    <property type="entry name" value="IS66_ISRel24_TnpA"/>
    <property type="match status" value="1"/>
</dbReference>